<reference evidence="1" key="1">
    <citation type="submission" date="2020-08" db="EMBL/GenBank/DDBJ databases">
        <title>Multicomponent nature underlies the extraordinary mechanical properties of spider dragline silk.</title>
        <authorList>
            <person name="Kono N."/>
            <person name="Nakamura H."/>
            <person name="Mori M."/>
            <person name="Yoshida Y."/>
            <person name="Ohtoshi R."/>
            <person name="Malay A.D."/>
            <person name="Moran D.A.P."/>
            <person name="Tomita M."/>
            <person name="Numata K."/>
            <person name="Arakawa K."/>
        </authorList>
    </citation>
    <scope>NUCLEOTIDE SEQUENCE</scope>
</reference>
<dbReference type="EMBL" id="BMAV01000534">
    <property type="protein sequence ID" value="GFY37884.1"/>
    <property type="molecule type" value="Genomic_DNA"/>
</dbReference>
<evidence type="ECO:0000313" key="2">
    <source>
        <dbReference type="Proteomes" id="UP000886998"/>
    </source>
</evidence>
<gene>
    <name evidence="1" type="ORF">TNIN_342331</name>
</gene>
<accession>A0A8X6WMN6</accession>
<sequence length="163" mass="18476">MRTFRHTCQSLYGHTEAGVSPVRERPLKQLLRWRIQSRSCFGLCEMIRGCFAPSISRPMSSTPDHGHQEMLTGFRATYVQTLIGTPICGGNDTSRKVSFYPFCSSDARVFQHFLARPFGAFNLHTGRFDGVEDVCGTFRHTLNPFTGHRKGVSPVRERPLKHC</sequence>
<proteinExistence type="predicted"/>
<name>A0A8X6WMN6_9ARAC</name>
<comment type="caution">
    <text evidence="1">The sequence shown here is derived from an EMBL/GenBank/DDBJ whole genome shotgun (WGS) entry which is preliminary data.</text>
</comment>
<organism evidence="1 2">
    <name type="scientific">Trichonephila inaurata madagascariensis</name>
    <dbReference type="NCBI Taxonomy" id="2747483"/>
    <lineage>
        <taxon>Eukaryota</taxon>
        <taxon>Metazoa</taxon>
        <taxon>Ecdysozoa</taxon>
        <taxon>Arthropoda</taxon>
        <taxon>Chelicerata</taxon>
        <taxon>Arachnida</taxon>
        <taxon>Araneae</taxon>
        <taxon>Araneomorphae</taxon>
        <taxon>Entelegynae</taxon>
        <taxon>Araneoidea</taxon>
        <taxon>Nephilidae</taxon>
        <taxon>Trichonephila</taxon>
        <taxon>Trichonephila inaurata</taxon>
    </lineage>
</organism>
<evidence type="ECO:0000313" key="1">
    <source>
        <dbReference type="EMBL" id="GFY37884.1"/>
    </source>
</evidence>
<dbReference type="Proteomes" id="UP000886998">
    <property type="component" value="Unassembled WGS sequence"/>
</dbReference>
<dbReference type="AlphaFoldDB" id="A0A8X6WMN6"/>
<keyword evidence="2" id="KW-1185">Reference proteome</keyword>
<protein>
    <submittedName>
        <fullName evidence="1">Uncharacterized protein</fullName>
    </submittedName>
</protein>